<reference evidence="2" key="2">
    <citation type="submission" date="2022-10" db="EMBL/GenBank/DDBJ databases">
        <authorList>
            <consortium name="ENA_rothamsted_submissions"/>
            <consortium name="culmorum"/>
            <person name="King R."/>
        </authorList>
    </citation>
    <scope>NUCLEOTIDE SEQUENCE</scope>
</reference>
<dbReference type="Proteomes" id="UP001153737">
    <property type="component" value="Chromosome 2"/>
</dbReference>
<feature type="region of interest" description="Disordered" evidence="1">
    <location>
        <begin position="44"/>
        <end position="68"/>
    </location>
</feature>
<dbReference type="GO" id="GO:0005634">
    <property type="term" value="C:nucleus"/>
    <property type="evidence" value="ECO:0007669"/>
    <property type="project" value="InterPro"/>
</dbReference>
<dbReference type="EMBL" id="OU896708">
    <property type="protein sequence ID" value="CAH1155867.1"/>
    <property type="molecule type" value="Genomic_DNA"/>
</dbReference>
<gene>
    <name evidence="2" type="ORF">PHAECO_LOCUS6449</name>
</gene>
<reference evidence="2" key="1">
    <citation type="submission" date="2022-01" db="EMBL/GenBank/DDBJ databases">
        <authorList>
            <person name="King R."/>
        </authorList>
    </citation>
    <scope>NUCLEOTIDE SEQUENCE</scope>
</reference>
<dbReference type="Pfam" id="PF15497">
    <property type="entry name" value="SNAPC5"/>
    <property type="match status" value="1"/>
</dbReference>
<dbReference type="GO" id="GO:0006366">
    <property type="term" value="P:transcription by RNA polymerase II"/>
    <property type="evidence" value="ECO:0007669"/>
    <property type="project" value="InterPro"/>
</dbReference>
<evidence type="ECO:0000313" key="3">
    <source>
        <dbReference type="Proteomes" id="UP001153737"/>
    </source>
</evidence>
<name>A0A9P0DSH4_PHACE</name>
<protein>
    <submittedName>
        <fullName evidence="2">Uncharacterized protein</fullName>
    </submittedName>
</protein>
<evidence type="ECO:0000256" key="1">
    <source>
        <dbReference type="SAM" id="MobiDB-lite"/>
    </source>
</evidence>
<keyword evidence="3" id="KW-1185">Reference proteome</keyword>
<dbReference type="InterPro" id="IPR029138">
    <property type="entry name" value="SNAPC5"/>
</dbReference>
<dbReference type="AlphaFoldDB" id="A0A9P0DSH4"/>
<accession>A0A9P0DSH4</accession>
<dbReference type="GO" id="GO:0006384">
    <property type="term" value="P:transcription initiation at RNA polymerase III promoter"/>
    <property type="evidence" value="ECO:0007669"/>
    <property type="project" value="InterPro"/>
</dbReference>
<organism evidence="2 3">
    <name type="scientific">Phaedon cochleariae</name>
    <name type="common">Mustard beetle</name>
    <dbReference type="NCBI Taxonomy" id="80249"/>
    <lineage>
        <taxon>Eukaryota</taxon>
        <taxon>Metazoa</taxon>
        <taxon>Ecdysozoa</taxon>
        <taxon>Arthropoda</taxon>
        <taxon>Hexapoda</taxon>
        <taxon>Insecta</taxon>
        <taxon>Pterygota</taxon>
        <taxon>Neoptera</taxon>
        <taxon>Endopterygota</taxon>
        <taxon>Coleoptera</taxon>
        <taxon>Polyphaga</taxon>
        <taxon>Cucujiformia</taxon>
        <taxon>Chrysomeloidea</taxon>
        <taxon>Chrysomelidae</taxon>
        <taxon>Chrysomelinae</taxon>
        <taxon>Chrysomelini</taxon>
        <taxon>Phaedon</taxon>
    </lineage>
</organism>
<dbReference type="OrthoDB" id="6782135at2759"/>
<proteinExistence type="predicted"/>
<feature type="compositionally biased region" description="Polar residues" evidence="1">
    <location>
        <begin position="44"/>
        <end position="63"/>
    </location>
</feature>
<evidence type="ECO:0000313" key="2">
    <source>
        <dbReference type="EMBL" id="CAH1155867.1"/>
    </source>
</evidence>
<sequence length="107" mass="12324">MEFEIKSLHKLKKLENILTELIDKIDYEIIQTDVEWLHLKSISESQNSSVQEDVPATPSTSDMKPSKESLRKMKIEIMDDLLINASQLELATRKSTVLDTLEEFDSD</sequence>